<dbReference type="PROSITE" id="PS51888">
    <property type="entry name" value="CLIP"/>
    <property type="match status" value="3"/>
</dbReference>
<evidence type="ECO:0000256" key="6">
    <source>
        <dbReference type="ARBA" id="ARBA00022801"/>
    </source>
</evidence>
<dbReference type="Gene3D" id="3.30.1640.30">
    <property type="match status" value="4"/>
</dbReference>
<dbReference type="FunFam" id="3.30.1640.30:FF:000001">
    <property type="entry name" value="Serine protease 7"/>
    <property type="match status" value="1"/>
</dbReference>
<dbReference type="SUPFAM" id="SSF50494">
    <property type="entry name" value="Trypsin-like serine proteases"/>
    <property type="match status" value="2"/>
</dbReference>
<dbReference type="InterPro" id="IPR038565">
    <property type="entry name" value="CLIP_sf"/>
</dbReference>
<dbReference type="GO" id="GO:0006508">
    <property type="term" value="P:proteolysis"/>
    <property type="evidence" value="ECO:0007669"/>
    <property type="project" value="UniProtKB-KW"/>
</dbReference>
<dbReference type="AlphaFoldDB" id="A0A182PNA5"/>
<keyword evidence="9" id="KW-0865">Zymogen</keyword>
<evidence type="ECO:0000256" key="13">
    <source>
        <dbReference type="SAM" id="SignalP"/>
    </source>
</evidence>
<organism evidence="16 17">
    <name type="scientific">Anopheles epiroticus</name>
    <dbReference type="NCBI Taxonomy" id="199890"/>
    <lineage>
        <taxon>Eukaryota</taxon>
        <taxon>Metazoa</taxon>
        <taxon>Ecdysozoa</taxon>
        <taxon>Arthropoda</taxon>
        <taxon>Hexapoda</taxon>
        <taxon>Insecta</taxon>
        <taxon>Pterygota</taxon>
        <taxon>Neoptera</taxon>
        <taxon>Endopterygota</taxon>
        <taxon>Diptera</taxon>
        <taxon>Nematocera</taxon>
        <taxon>Culicoidea</taxon>
        <taxon>Culicidae</taxon>
        <taxon>Anophelinae</taxon>
        <taxon>Anopheles</taxon>
    </lineage>
</organism>
<dbReference type="PROSITE" id="PS50240">
    <property type="entry name" value="TRYPSIN_DOM"/>
    <property type="match status" value="1"/>
</dbReference>
<dbReference type="PRINTS" id="PR00722">
    <property type="entry name" value="CHYMOTRYPSIN"/>
</dbReference>
<feature type="chain" id="PRO_5008131644" description="CLIP domain-containing serine protease" evidence="13">
    <location>
        <begin position="25"/>
        <end position="627"/>
    </location>
</feature>
<keyword evidence="5 13" id="KW-0732">Signal</keyword>
<reference evidence="17" key="1">
    <citation type="submission" date="2013-03" db="EMBL/GenBank/DDBJ databases">
        <title>The Genome Sequence of Anopheles epiroticus epiroticus2.</title>
        <authorList>
            <consortium name="The Broad Institute Genomics Platform"/>
            <person name="Neafsey D.E."/>
            <person name="Howell P."/>
            <person name="Walker B."/>
            <person name="Young S.K."/>
            <person name="Zeng Q."/>
            <person name="Gargeya S."/>
            <person name="Fitzgerald M."/>
            <person name="Haas B."/>
            <person name="Abouelleil A."/>
            <person name="Allen A.W."/>
            <person name="Alvarado L."/>
            <person name="Arachchi H.M."/>
            <person name="Berlin A.M."/>
            <person name="Chapman S.B."/>
            <person name="Gainer-Dewar J."/>
            <person name="Goldberg J."/>
            <person name="Griggs A."/>
            <person name="Gujja S."/>
            <person name="Hansen M."/>
            <person name="Howarth C."/>
            <person name="Imamovic A."/>
            <person name="Ireland A."/>
            <person name="Larimer J."/>
            <person name="McCowan C."/>
            <person name="Murphy C."/>
            <person name="Pearson M."/>
            <person name="Poon T.W."/>
            <person name="Priest M."/>
            <person name="Roberts A."/>
            <person name="Saif S."/>
            <person name="Shea T."/>
            <person name="Sisk P."/>
            <person name="Sykes S."/>
            <person name="Wortman J."/>
            <person name="Nusbaum C."/>
            <person name="Birren B."/>
        </authorList>
    </citation>
    <scope>NUCLEOTIDE SEQUENCE [LARGE SCALE GENOMIC DNA]</scope>
    <source>
        <strain evidence="17">Epiroticus2</strain>
    </source>
</reference>
<dbReference type="InterPro" id="IPR022700">
    <property type="entry name" value="CLIP"/>
</dbReference>
<feature type="domain" description="Peptidase S1" evidence="14">
    <location>
        <begin position="248"/>
        <end position="516"/>
    </location>
</feature>
<dbReference type="PROSITE" id="PS00134">
    <property type="entry name" value="TRYPSIN_HIS"/>
    <property type="match status" value="2"/>
</dbReference>
<dbReference type="PANTHER" id="PTHR24260:SF135">
    <property type="entry name" value="CLIP DOMAIN-CONTAINING SERINE PROTEASE-RELATED"/>
    <property type="match status" value="1"/>
</dbReference>
<keyword evidence="8" id="KW-0391">Immunity</keyword>
<comment type="similarity">
    <text evidence="12">Belongs to the peptidase S1 family. CLIP subfamily.</text>
</comment>
<dbReference type="InterPro" id="IPR043504">
    <property type="entry name" value="Peptidase_S1_PA_chymotrypsin"/>
</dbReference>
<reference evidence="16" key="2">
    <citation type="submission" date="2020-05" db="UniProtKB">
        <authorList>
            <consortium name="EnsemblMetazoa"/>
        </authorList>
    </citation>
    <scope>IDENTIFICATION</scope>
    <source>
        <strain evidence="16">Epiroticus2</strain>
    </source>
</reference>
<dbReference type="SMART" id="SM00020">
    <property type="entry name" value="Tryp_SPc"/>
    <property type="match status" value="1"/>
</dbReference>
<evidence type="ECO:0000313" key="17">
    <source>
        <dbReference type="Proteomes" id="UP000075885"/>
    </source>
</evidence>
<evidence type="ECO:0000256" key="12">
    <source>
        <dbReference type="ARBA" id="ARBA00024195"/>
    </source>
</evidence>
<accession>A0A182PNA5</accession>
<dbReference type="Proteomes" id="UP000075885">
    <property type="component" value="Unassembled WGS sequence"/>
</dbReference>
<evidence type="ECO:0000256" key="9">
    <source>
        <dbReference type="ARBA" id="ARBA00023145"/>
    </source>
</evidence>
<feature type="domain" description="Clip" evidence="15">
    <location>
        <begin position="490"/>
        <end position="546"/>
    </location>
</feature>
<feature type="domain" description="Clip" evidence="15">
    <location>
        <begin position="81"/>
        <end position="142"/>
    </location>
</feature>
<sequence length="627" mass="68385">MIANRLTDLLIVTLLALTGPSVSALELGQDCVNPVGEAGTCVLFRECQPLIDIYNKPVNTPDDTQFLTESRCGVFEHLNANCVTPVGEPGKCILFRECEPLVAIYSKPLSTHEDTQFLMQSRCGALQRKTLVSFGAEQIVCCGLLEAWTASSTAQPNDEQTAPRNVKEPCIDPAGKPGKCISIRDCEPLLHVLLRQAEVSQSERMFLTRSRCNFEGRQPLVCCADPSPNEASPLPSPPRCGVREATRLIGGQLTQLDDYPWAALIEYEKPDGNTGFHCGGTLINQNHILTAAHCVSSLPAGWSVHRVRLGEWDLSATLDCEYDYCNGPPIDANVSKIIVHEGYAGRNGSFNHDIAIIRLEQEVDFSSQNAPVFPICLPIAQSIRRKNLWDTYSTIVGWGKTPTSDGISKKLMVDLGAKAFQECSSLQERSEKGQSNQMCTLGKRHEREICSADSGGGLTRFLNGFQYLIGIAGIGEHKCGTVDTPAQGQRCINPAGQPGKCIPFRECSSLLSIYSKGFTSPEESRFLAASRCGEKDRRSLVSTVCCASEQPARTNSLPVSPQCGVQLTDRIVGGQSTELEEFPWTALIEYRKPTSGYDFNCGGSLINARYTLTAAHCVQSLPPGWQL</sequence>
<keyword evidence="11" id="KW-0325">Glycoprotein</keyword>
<protein>
    <recommendedName>
        <fullName evidence="18">CLIP domain-containing serine protease</fullName>
    </recommendedName>
</protein>
<evidence type="ECO:0000256" key="7">
    <source>
        <dbReference type="ARBA" id="ARBA00022825"/>
    </source>
</evidence>
<dbReference type="PANTHER" id="PTHR24260">
    <property type="match status" value="1"/>
</dbReference>
<keyword evidence="3" id="KW-0399">Innate immunity</keyword>
<dbReference type="Pfam" id="PF00089">
    <property type="entry name" value="Trypsin"/>
    <property type="match status" value="2"/>
</dbReference>
<keyword evidence="7" id="KW-0720">Serine protease</keyword>
<keyword evidence="10" id="KW-1015">Disulfide bond</keyword>
<dbReference type="InterPro" id="IPR001254">
    <property type="entry name" value="Trypsin_dom"/>
</dbReference>
<keyword evidence="6" id="KW-0378">Hydrolase</keyword>
<evidence type="ECO:0000256" key="10">
    <source>
        <dbReference type="ARBA" id="ARBA00023157"/>
    </source>
</evidence>
<dbReference type="CDD" id="cd00190">
    <property type="entry name" value="Tryp_SPc"/>
    <property type="match status" value="1"/>
</dbReference>
<dbReference type="GO" id="GO:0005576">
    <property type="term" value="C:extracellular region"/>
    <property type="evidence" value="ECO:0007669"/>
    <property type="project" value="UniProtKB-SubCell"/>
</dbReference>
<feature type="domain" description="Clip" evidence="15">
    <location>
        <begin position="169"/>
        <end position="223"/>
    </location>
</feature>
<evidence type="ECO:0000256" key="4">
    <source>
        <dbReference type="ARBA" id="ARBA00022670"/>
    </source>
</evidence>
<evidence type="ECO:0000256" key="1">
    <source>
        <dbReference type="ARBA" id="ARBA00004613"/>
    </source>
</evidence>
<evidence type="ECO:0000313" key="16">
    <source>
        <dbReference type="EnsemblMetazoa" id="AEPI008430-PA"/>
    </source>
</evidence>
<dbReference type="Pfam" id="PF12032">
    <property type="entry name" value="CLIP"/>
    <property type="match status" value="4"/>
</dbReference>
<dbReference type="InterPro" id="IPR051333">
    <property type="entry name" value="CLIP_Serine_Protease"/>
</dbReference>
<proteinExistence type="inferred from homology"/>
<dbReference type="VEuPathDB" id="VectorBase:AEPI008430"/>
<name>A0A182PNA5_9DIPT</name>
<dbReference type="STRING" id="199890.A0A182PNA5"/>
<comment type="subcellular location">
    <subcellularLocation>
        <location evidence="1">Secreted</location>
    </subcellularLocation>
</comment>
<evidence type="ECO:0000256" key="8">
    <source>
        <dbReference type="ARBA" id="ARBA00022859"/>
    </source>
</evidence>
<dbReference type="EnsemblMetazoa" id="AEPI008430-RA">
    <property type="protein sequence ID" value="AEPI008430-PA"/>
    <property type="gene ID" value="AEPI008430"/>
</dbReference>
<evidence type="ECO:0000256" key="2">
    <source>
        <dbReference type="ARBA" id="ARBA00022525"/>
    </source>
</evidence>
<dbReference type="InterPro" id="IPR009003">
    <property type="entry name" value="Peptidase_S1_PA"/>
</dbReference>
<keyword evidence="4" id="KW-0645">Protease</keyword>
<keyword evidence="2" id="KW-0964">Secreted</keyword>
<dbReference type="GO" id="GO:0004252">
    <property type="term" value="F:serine-type endopeptidase activity"/>
    <property type="evidence" value="ECO:0007669"/>
    <property type="project" value="InterPro"/>
</dbReference>
<keyword evidence="17" id="KW-1185">Reference proteome</keyword>
<evidence type="ECO:0000256" key="11">
    <source>
        <dbReference type="ARBA" id="ARBA00023180"/>
    </source>
</evidence>
<dbReference type="Gene3D" id="2.40.10.10">
    <property type="entry name" value="Trypsin-like serine proteases"/>
    <property type="match status" value="3"/>
</dbReference>
<dbReference type="GO" id="GO:0045087">
    <property type="term" value="P:innate immune response"/>
    <property type="evidence" value="ECO:0007669"/>
    <property type="project" value="UniProtKB-KW"/>
</dbReference>
<dbReference type="InterPro" id="IPR001314">
    <property type="entry name" value="Peptidase_S1A"/>
</dbReference>
<evidence type="ECO:0008006" key="18">
    <source>
        <dbReference type="Google" id="ProtNLM"/>
    </source>
</evidence>
<dbReference type="FunFam" id="2.40.10.10:FF:000028">
    <property type="entry name" value="Serine protease easter"/>
    <property type="match status" value="1"/>
</dbReference>
<evidence type="ECO:0000259" key="14">
    <source>
        <dbReference type="PROSITE" id="PS50240"/>
    </source>
</evidence>
<dbReference type="InterPro" id="IPR018114">
    <property type="entry name" value="TRYPSIN_HIS"/>
</dbReference>
<evidence type="ECO:0000256" key="5">
    <source>
        <dbReference type="ARBA" id="ARBA00022729"/>
    </source>
</evidence>
<feature type="signal peptide" evidence="13">
    <location>
        <begin position="1"/>
        <end position="24"/>
    </location>
</feature>
<evidence type="ECO:0000259" key="15">
    <source>
        <dbReference type="PROSITE" id="PS51888"/>
    </source>
</evidence>
<evidence type="ECO:0000256" key="3">
    <source>
        <dbReference type="ARBA" id="ARBA00022588"/>
    </source>
</evidence>
<dbReference type="SMART" id="SM00680">
    <property type="entry name" value="CLIP"/>
    <property type="match status" value="4"/>
</dbReference>